<evidence type="ECO:0000313" key="3">
    <source>
        <dbReference type="Proteomes" id="UP001196413"/>
    </source>
</evidence>
<accession>A0AAD5MFL6</accession>
<organism evidence="2 3">
    <name type="scientific">Parelaphostrongylus tenuis</name>
    <name type="common">Meningeal worm</name>
    <dbReference type="NCBI Taxonomy" id="148309"/>
    <lineage>
        <taxon>Eukaryota</taxon>
        <taxon>Metazoa</taxon>
        <taxon>Ecdysozoa</taxon>
        <taxon>Nematoda</taxon>
        <taxon>Chromadorea</taxon>
        <taxon>Rhabditida</taxon>
        <taxon>Rhabditina</taxon>
        <taxon>Rhabditomorpha</taxon>
        <taxon>Strongyloidea</taxon>
        <taxon>Metastrongylidae</taxon>
        <taxon>Parelaphostrongylus</taxon>
    </lineage>
</organism>
<evidence type="ECO:0000313" key="2">
    <source>
        <dbReference type="EMBL" id="KAJ1348186.1"/>
    </source>
</evidence>
<sequence>MMMLLFLRYWPLQAVTVRRIKQDEATHEQMSTRTFIVPGITLPVAIIYFTTFIVCVSDIASDMRGAQKVVSRLVMQTYEPWASSHLEPNPHHVRQSREEETNGKCAGVRTVCEDGPSKYPKRLSCMEENVGTLHNHNEFDNRSIVLICTKDITIKTFSFALPSFIQD</sequence>
<name>A0AAD5MFL6_PARTN</name>
<protein>
    <submittedName>
        <fullName evidence="2">Uncharacterized protein</fullName>
    </submittedName>
</protein>
<gene>
    <name evidence="2" type="ORF">KIN20_003434</name>
</gene>
<dbReference type="EMBL" id="JAHQIW010000449">
    <property type="protein sequence ID" value="KAJ1348186.1"/>
    <property type="molecule type" value="Genomic_DNA"/>
</dbReference>
<feature type="transmembrane region" description="Helical" evidence="1">
    <location>
        <begin position="35"/>
        <end position="56"/>
    </location>
</feature>
<keyword evidence="3" id="KW-1185">Reference proteome</keyword>
<keyword evidence="1" id="KW-0812">Transmembrane</keyword>
<keyword evidence="1" id="KW-0472">Membrane</keyword>
<dbReference type="AlphaFoldDB" id="A0AAD5MFL6"/>
<comment type="caution">
    <text evidence="2">The sequence shown here is derived from an EMBL/GenBank/DDBJ whole genome shotgun (WGS) entry which is preliminary data.</text>
</comment>
<reference evidence="2" key="1">
    <citation type="submission" date="2021-06" db="EMBL/GenBank/DDBJ databases">
        <title>Parelaphostrongylus tenuis whole genome reference sequence.</title>
        <authorList>
            <person name="Garwood T.J."/>
            <person name="Larsen P.A."/>
            <person name="Fountain-Jones N.M."/>
            <person name="Garbe J.R."/>
            <person name="Macchietto M.G."/>
            <person name="Kania S.A."/>
            <person name="Gerhold R.W."/>
            <person name="Richards J.E."/>
            <person name="Wolf T.M."/>
        </authorList>
    </citation>
    <scope>NUCLEOTIDE SEQUENCE</scope>
    <source>
        <strain evidence="2">MNPRO001-30</strain>
        <tissue evidence="2">Meninges</tissue>
    </source>
</reference>
<dbReference type="Proteomes" id="UP001196413">
    <property type="component" value="Unassembled WGS sequence"/>
</dbReference>
<proteinExistence type="predicted"/>
<keyword evidence="1" id="KW-1133">Transmembrane helix</keyword>
<evidence type="ECO:0000256" key="1">
    <source>
        <dbReference type="SAM" id="Phobius"/>
    </source>
</evidence>